<protein>
    <recommendedName>
        <fullName evidence="1">Biotin carboxyl carrier protein of acetyl-CoA carboxylase</fullName>
    </recommendedName>
</protein>
<accession>A0AA88WL28</accession>
<keyword evidence="1" id="KW-0934">Plastid</keyword>
<evidence type="ECO:0000259" key="3">
    <source>
        <dbReference type="Pfam" id="PF00364"/>
    </source>
</evidence>
<comment type="pathway">
    <text evidence="1">Lipid metabolism; fatty acid biosynthesis.</text>
</comment>
<keyword evidence="1" id="KW-0150">Chloroplast</keyword>
<keyword evidence="1" id="KW-0443">Lipid metabolism</keyword>
<dbReference type="AlphaFoldDB" id="A0AA88WL28"/>
<comment type="function">
    <text evidence="1">This protein is a component of the acetyl coenzyme A carboxylase complex; first, biotin carboxylase catalyzes the carboxylation of the carrier protein and then the transcarboxylase transfers the carboxyl group to form malonyl-CoA.</text>
</comment>
<keyword evidence="1" id="KW-0444">Lipid biosynthesis</keyword>
<comment type="caution">
    <text evidence="4">The sequence shown here is derived from an EMBL/GenBank/DDBJ whole genome shotgun (WGS) entry which is preliminary data.</text>
</comment>
<reference evidence="4" key="1">
    <citation type="submission" date="2022-12" db="EMBL/GenBank/DDBJ databases">
        <title>Draft genome assemblies for two species of Escallonia (Escalloniales).</title>
        <authorList>
            <person name="Chanderbali A."/>
            <person name="Dervinis C."/>
            <person name="Anghel I."/>
            <person name="Soltis D."/>
            <person name="Soltis P."/>
            <person name="Zapata F."/>
        </authorList>
    </citation>
    <scope>NUCLEOTIDE SEQUENCE</scope>
    <source>
        <strain evidence="4">UCBG64.0493</strain>
        <tissue evidence="4">Leaf</tissue>
    </source>
</reference>
<dbReference type="EMBL" id="JAVXUP010000403">
    <property type="protein sequence ID" value="KAK3028794.1"/>
    <property type="molecule type" value="Genomic_DNA"/>
</dbReference>
<keyword evidence="5" id="KW-1185">Reference proteome</keyword>
<dbReference type="InterPro" id="IPR000089">
    <property type="entry name" value="Biotin_lipoyl"/>
</dbReference>
<keyword evidence="1" id="KW-0276">Fatty acid metabolism</keyword>
<dbReference type="InterPro" id="IPR001249">
    <property type="entry name" value="AcCoA_biotinCC"/>
</dbReference>
<organism evidence="4 5">
    <name type="scientific">Escallonia herrerae</name>
    <dbReference type="NCBI Taxonomy" id="1293975"/>
    <lineage>
        <taxon>Eukaryota</taxon>
        <taxon>Viridiplantae</taxon>
        <taxon>Streptophyta</taxon>
        <taxon>Embryophyta</taxon>
        <taxon>Tracheophyta</taxon>
        <taxon>Spermatophyta</taxon>
        <taxon>Magnoliopsida</taxon>
        <taxon>eudicotyledons</taxon>
        <taxon>Gunneridae</taxon>
        <taxon>Pentapetalae</taxon>
        <taxon>asterids</taxon>
        <taxon>campanulids</taxon>
        <taxon>Escalloniales</taxon>
        <taxon>Escalloniaceae</taxon>
        <taxon>Escallonia</taxon>
    </lineage>
</organism>
<dbReference type="GO" id="GO:0003989">
    <property type="term" value="F:acetyl-CoA carboxylase activity"/>
    <property type="evidence" value="ECO:0007669"/>
    <property type="project" value="InterPro"/>
</dbReference>
<dbReference type="SUPFAM" id="SSF51230">
    <property type="entry name" value="Single hybrid motif"/>
    <property type="match status" value="1"/>
</dbReference>
<feature type="compositionally biased region" description="Low complexity" evidence="2">
    <location>
        <begin position="209"/>
        <end position="218"/>
    </location>
</feature>
<dbReference type="PANTHER" id="PTHR43416:SF38">
    <property type="entry name" value="BIOTIN CARBOXYL CARRIER PROTEIN OF ACETYL-COA CARBOXYLASE 1, CHLOROPLASTIC"/>
    <property type="match status" value="1"/>
</dbReference>
<evidence type="ECO:0000256" key="2">
    <source>
        <dbReference type="SAM" id="MobiDB-lite"/>
    </source>
</evidence>
<name>A0AA88WL28_9ASTE</name>
<gene>
    <name evidence="4" type="ORF">RJ639_039060</name>
</gene>
<keyword evidence="1" id="KW-0275">Fatty acid biosynthesis</keyword>
<proteinExistence type="predicted"/>
<dbReference type="InterPro" id="IPR050537">
    <property type="entry name" value="2-oxoacid_dehydrogenase"/>
</dbReference>
<evidence type="ECO:0000313" key="5">
    <source>
        <dbReference type="Proteomes" id="UP001188597"/>
    </source>
</evidence>
<dbReference type="Proteomes" id="UP001188597">
    <property type="component" value="Unassembled WGS sequence"/>
</dbReference>
<feature type="compositionally biased region" description="Low complexity" evidence="2">
    <location>
        <begin position="192"/>
        <end position="201"/>
    </location>
</feature>
<comment type="subcellular location">
    <subcellularLocation>
        <location evidence="1">Plastid</location>
        <location evidence="1">Chloroplast</location>
    </subcellularLocation>
</comment>
<dbReference type="Pfam" id="PF00364">
    <property type="entry name" value="Biotin_lipoyl"/>
    <property type="match status" value="1"/>
</dbReference>
<dbReference type="CDD" id="cd06850">
    <property type="entry name" value="biotinyl_domain"/>
    <property type="match status" value="1"/>
</dbReference>
<evidence type="ECO:0000256" key="1">
    <source>
        <dbReference type="RuleBase" id="RU364072"/>
    </source>
</evidence>
<dbReference type="GO" id="GO:0006633">
    <property type="term" value="P:fatty acid biosynthetic process"/>
    <property type="evidence" value="ECO:0007669"/>
    <property type="project" value="UniProtKB-KW"/>
</dbReference>
<dbReference type="Gene3D" id="2.40.50.100">
    <property type="match status" value="1"/>
</dbReference>
<feature type="region of interest" description="Disordered" evidence="2">
    <location>
        <begin position="192"/>
        <end position="232"/>
    </location>
</feature>
<dbReference type="InterPro" id="IPR011053">
    <property type="entry name" value="Single_hybrid_motif"/>
</dbReference>
<keyword evidence="1" id="KW-0092">Biotin</keyword>
<sequence>MASSLAASASVAKTTPNPSSYLPLCHHSPSKLSFRLSSKSTKLRFSSKSLRLSRNHSTVVKAQLNEVRFSQWFSLEDLFSDFRSFMNTLFEPSIAFKVAVDGSSNAAPTPSTKSDDKPTNEASPAALASEESISEFIAQVANLVKLVDSRDIVELQLKQLDCELLIRKKEAVPQPPSSSPIVMMQSGHPAAAAPPAYQAAPAPAPSAPSVPAASSAAAPGPPPPAAKSSSSLPPLKCPMAGTFYRSPAPSEPPFVKVGDKVQKGQVLCIIEAMKLMNEIEVRLLFSVHCTFVGYKLLKFHSCLTTVSFLITFCGLKFSYCMKRMRISPVWKDVLLLVS</sequence>
<feature type="domain" description="Lipoyl-binding" evidence="3">
    <location>
        <begin position="235"/>
        <end position="280"/>
    </location>
</feature>
<dbReference type="PRINTS" id="PR01071">
    <property type="entry name" value="ACOABIOTINCC"/>
</dbReference>
<evidence type="ECO:0000313" key="4">
    <source>
        <dbReference type="EMBL" id="KAK3028794.1"/>
    </source>
</evidence>
<feature type="region of interest" description="Disordered" evidence="2">
    <location>
        <begin position="105"/>
        <end position="126"/>
    </location>
</feature>
<dbReference type="GO" id="GO:0009317">
    <property type="term" value="C:acetyl-CoA carboxylase complex"/>
    <property type="evidence" value="ECO:0007669"/>
    <property type="project" value="InterPro"/>
</dbReference>
<dbReference type="PANTHER" id="PTHR43416">
    <property type="entry name" value="DIHYDROLIPOYLLYSINE-RESIDUE SUCCINYLTRANSFERASE COMPONENT OF 2-OXOGLUTARATE DEHYDROGENASE COMPLEX, MITOCHONDRIAL-RELATED"/>
    <property type="match status" value="1"/>
</dbReference>
<dbReference type="GO" id="GO:0009507">
    <property type="term" value="C:chloroplast"/>
    <property type="evidence" value="ECO:0007669"/>
    <property type="project" value="UniProtKB-SubCell"/>
</dbReference>